<accession>T0Z7I1</accession>
<dbReference type="Gene3D" id="3.30.70.360">
    <property type="match status" value="1"/>
</dbReference>
<dbReference type="InterPro" id="IPR002933">
    <property type="entry name" value="Peptidase_M20"/>
</dbReference>
<keyword evidence="1" id="KW-0479">Metal-binding</keyword>
<dbReference type="InterPro" id="IPR050072">
    <property type="entry name" value="Peptidase_M20A"/>
</dbReference>
<feature type="domain" description="Peptidase M20 dimerisation" evidence="3">
    <location>
        <begin position="104"/>
        <end position="208"/>
    </location>
</feature>
<name>T0Z7I1_9ZZZZ</name>
<reference evidence="4" key="2">
    <citation type="journal article" date="2014" name="ISME J.">
        <title>Microbial stratification in low pH oxic and suboxic macroscopic growths along an acid mine drainage.</title>
        <authorList>
            <person name="Mendez-Garcia C."/>
            <person name="Mesa V."/>
            <person name="Sprenger R.R."/>
            <person name="Richter M."/>
            <person name="Diez M.S."/>
            <person name="Solano J."/>
            <person name="Bargiela R."/>
            <person name="Golyshina O.V."/>
            <person name="Manteca A."/>
            <person name="Ramos J.L."/>
            <person name="Gallego J.R."/>
            <person name="Llorente I."/>
            <person name="Martins Dos Santos V.A."/>
            <person name="Jensen O.N."/>
            <person name="Pelaez A.I."/>
            <person name="Sanchez J."/>
            <person name="Ferrer M."/>
        </authorList>
    </citation>
    <scope>NUCLEOTIDE SEQUENCE</scope>
</reference>
<dbReference type="GO" id="GO:0016787">
    <property type="term" value="F:hydrolase activity"/>
    <property type="evidence" value="ECO:0007669"/>
    <property type="project" value="UniProtKB-KW"/>
</dbReference>
<keyword evidence="2" id="KW-0378">Hydrolase</keyword>
<dbReference type="SUPFAM" id="SSF55031">
    <property type="entry name" value="Bacterial exopeptidase dimerisation domain"/>
    <property type="match status" value="1"/>
</dbReference>
<reference evidence="4" key="1">
    <citation type="submission" date="2013-08" db="EMBL/GenBank/DDBJ databases">
        <authorList>
            <person name="Mendez C."/>
            <person name="Richter M."/>
            <person name="Ferrer M."/>
            <person name="Sanchez J."/>
        </authorList>
    </citation>
    <scope>NUCLEOTIDE SEQUENCE</scope>
</reference>
<feature type="non-terminal residue" evidence="4">
    <location>
        <position position="1"/>
    </location>
</feature>
<sequence>HIDTVPEGSLDLWSRPPFSATVEGNKIYGRGSADNGEGVVSSLLILKNLEKERMKYNIGLAFAADEETGSSYGIAQLLDKRIFKHDDLIVVPDSGTEEGNIIEIAEKSILWLKFIVSGKQGHASRPDIAVNATKLGMMFILDLEKKLYEKFNASDSTFEYPLSTFSITKHEMNVDNINTIPGKDAFYLDSRILPQYDIDSVMDFIAELSMSFSQANGVKIQTETIQKEQAPPSTKTNAEVYTLLSKVVNGVLHKEAQPVGIGGGTCAAFFRRKGINAVVWGISVEDTYHKPDEYVVLDYV</sequence>
<dbReference type="EMBL" id="AUZY01010029">
    <property type="protein sequence ID" value="EQD40077.1"/>
    <property type="molecule type" value="Genomic_DNA"/>
</dbReference>
<protein>
    <submittedName>
        <fullName evidence="4">Succinyl-diaminopimelate desuccinylase / N-acetylornithine deacetylase</fullName>
    </submittedName>
</protein>
<dbReference type="AlphaFoldDB" id="T0Z7I1"/>
<organism evidence="4">
    <name type="scientific">mine drainage metagenome</name>
    <dbReference type="NCBI Taxonomy" id="410659"/>
    <lineage>
        <taxon>unclassified sequences</taxon>
        <taxon>metagenomes</taxon>
        <taxon>ecological metagenomes</taxon>
    </lineage>
</organism>
<dbReference type="PANTHER" id="PTHR43808">
    <property type="entry name" value="ACETYLORNITHINE DEACETYLASE"/>
    <property type="match status" value="1"/>
</dbReference>
<evidence type="ECO:0000256" key="1">
    <source>
        <dbReference type="ARBA" id="ARBA00022723"/>
    </source>
</evidence>
<dbReference type="Gene3D" id="3.40.630.10">
    <property type="entry name" value="Zn peptidases"/>
    <property type="match status" value="2"/>
</dbReference>
<gene>
    <name evidence="4" type="ORF">B1B_15085</name>
</gene>
<dbReference type="GO" id="GO:0046872">
    <property type="term" value="F:metal ion binding"/>
    <property type="evidence" value="ECO:0007669"/>
    <property type="project" value="UniProtKB-KW"/>
</dbReference>
<evidence type="ECO:0000259" key="3">
    <source>
        <dbReference type="Pfam" id="PF07687"/>
    </source>
</evidence>
<dbReference type="NCBIfam" id="NF010589">
    <property type="entry name" value="PRK13983.1"/>
    <property type="match status" value="1"/>
</dbReference>
<dbReference type="SUPFAM" id="SSF53187">
    <property type="entry name" value="Zn-dependent exopeptidases"/>
    <property type="match status" value="1"/>
</dbReference>
<dbReference type="PANTHER" id="PTHR43808:SF32">
    <property type="entry name" value="ARGE_DAPE-RELATED DEACYLASE"/>
    <property type="match status" value="1"/>
</dbReference>
<evidence type="ECO:0000313" key="4">
    <source>
        <dbReference type="EMBL" id="EQD40077.1"/>
    </source>
</evidence>
<feature type="non-terminal residue" evidence="4">
    <location>
        <position position="300"/>
    </location>
</feature>
<proteinExistence type="predicted"/>
<dbReference type="Pfam" id="PF01546">
    <property type="entry name" value="Peptidase_M20"/>
    <property type="match status" value="1"/>
</dbReference>
<comment type="caution">
    <text evidence="4">The sequence shown here is derived from an EMBL/GenBank/DDBJ whole genome shotgun (WGS) entry which is preliminary data.</text>
</comment>
<dbReference type="Pfam" id="PF07687">
    <property type="entry name" value="M20_dimer"/>
    <property type="match status" value="1"/>
</dbReference>
<dbReference type="InterPro" id="IPR011650">
    <property type="entry name" value="Peptidase_M20_dimer"/>
</dbReference>
<dbReference type="InterPro" id="IPR036264">
    <property type="entry name" value="Bact_exopeptidase_dim_dom"/>
</dbReference>
<evidence type="ECO:0000256" key="2">
    <source>
        <dbReference type="ARBA" id="ARBA00022801"/>
    </source>
</evidence>